<dbReference type="RefSeq" id="WP_108004006.1">
    <property type="nucleotide sequence ID" value="NZ_JBHEEX010000004.1"/>
</dbReference>
<keyword evidence="1" id="KW-0812">Transmembrane</keyword>
<feature type="transmembrane region" description="Helical" evidence="1">
    <location>
        <begin position="20"/>
        <end position="39"/>
    </location>
</feature>
<gene>
    <name evidence="2" type="ORF">C7449_10744</name>
</gene>
<evidence type="ECO:0000313" key="2">
    <source>
        <dbReference type="EMBL" id="PTM92631.1"/>
    </source>
</evidence>
<evidence type="ECO:0000256" key="1">
    <source>
        <dbReference type="SAM" id="Phobius"/>
    </source>
</evidence>
<evidence type="ECO:0000313" key="3">
    <source>
        <dbReference type="Proteomes" id="UP000241247"/>
    </source>
</evidence>
<accession>A0A2T5B0X4</accession>
<proteinExistence type="predicted"/>
<organism evidence="2 3">
    <name type="scientific">Mycoplana dimorpha</name>
    <dbReference type="NCBI Taxonomy" id="28320"/>
    <lineage>
        <taxon>Bacteria</taxon>
        <taxon>Pseudomonadati</taxon>
        <taxon>Pseudomonadota</taxon>
        <taxon>Alphaproteobacteria</taxon>
        <taxon>Hyphomicrobiales</taxon>
        <taxon>Rhizobiaceae</taxon>
        <taxon>Mycoplana</taxon>
    </lineage>
</organism>
<dbReference type="OrthoDB" id="9784383at2"/>
<dbReference type="AlphaFoldDB" id="A0A2T5B0X4"/>
<dbReference type="Proteomes" id="UP000241247">
    <property type="component" value="Unassembled WGS sequence"/>
</dbReference>
<comment type="caution">
    <text evidence="2">The sequence shown here is derived from an EMBL/GenBank/DDBJ whole genome shotgun (WGS) entry which is preliminary data.</text>
</comment>
<dbReference type="EMBL" id="PZZZ01000007">
    <property type="protein sequence ID" value="PTM92631.1"/>
    <property type="molecule type" value="Genomic_DNA"/>
</dbReference>
<keyword evidence="3" id="KW-1185">Reference proteome</keyword>
<sequence>MFIDDEKSARDHRRREGRAVLYITATALAACVLMVLGLLNVANAMPIDASVAILQGDIGETHLVLDVRDAVQREEPLAVTVFQEVAGDAPVDPVTTASTATDDAASIDRRLGAALTLAALVALAGLAQMAGRRIDPAPARAAPWRSEA</sequence>
<protein>
    <submittedName>
        <fullName evidence="2">Uncharacterized protein</fullName>
    </submittedName>
</protein>
<dbReference type="PROSITE" id="PS51257">
    <property type="entry name" value="PROKAR_LIPOPROTEIN"/>
    <property type="match status" value="1"/>
</dbReference>
<reference evidence="2 3" key="1">
    <citation type="submission" date="2018-04" db="EMBL/GenBank/DDBJ databases">
        <title>Genomic Encyclopedia of Type Strains, Phase IV (KMG-IV): sequencing the most valuable type-strain genomes for metagenomic binning, comparative biology and taxonomic classification.</title>
        <authorList>
            <person name="Goeker M."/>
        </authorList>
    </citation>
    <scope>NUCLEOTIDE SEQUENCE [LARGE SCALE GENOMIC DNA]</scope>
    <source>
        <strain evidence="2 3">DSM 7138</strain>
    </source>
</reference>
<feature type="transmembrane region" description="Helical" evidence="1">
    <location>
        <begin position="111"/>
        <end position="130"/>
    </location>
</feature>
<name>A0A2T5B0X4_MYCDI</name>
<keyword evidence="1" id="KW-0472">Membrane</keyword>
<keyword evidence="1" id="KW-1133">Transmembrane helix</keyword>